<organism evidence="2 3">
    <name type="scientific">Caulochytrium protostelioides</name>
    <dbReference type="NCBI Taxonomy" id="1555241"/>
    <lineage>
        <taxon>Eukaryota</taxon>
        <taxon>Fungi</taxon>
        <taxon>Fungi incertae sedis</taxon>
        <taxon>Chytridiomycota</taxon>
        <taxon>Chytridiomycota incertae sedis</taxon>
        <taxon>Chytridiomycetes</taxon>
        <taxon>Caulochytriales</taxon>
        <taxon>Caulochytriaceae</taxon>
        <taxon>Caulochytrium</taxon>
    </lineage>
</organism>
<name>A0A4P9X114_9FUNG</name>
<feature type="compositionally biased region" description="Gly residues" evidence="1">
    <location>
        <begin position="129"/>
        <end position="140"/>
    </location>
</feature>
<gene>
    <name evidence="2" type="ORF">CXG81DRAFT_28676</name>
</gene>
<feature type="region of interest" description="Disordered" evidence="1">
    <location>
        <begin position="245"/>
        <end position="266"/>
    </location>
</feature>
<feature type="compositionally biased region" description="Basic and acidic residues" evidence="1">
    <location>
        <begin position="97"/>
        <end position="106"/>
    </location>
</feature>
<evidence type="ECO:0000256" key="1">
    <source>
        <dbReference type="SAM" id="MobiDB-lite"/>
    </source>
</evidence>
<accession>A0A4P9X114</accession>
<feature type="region of interest" description="Disordered" evidence="1">
    <location>
        <begin position="37"/>
        <end position="82"/>
    </location>
</feature>
<dbReference type="EMBL" id="ML014416">
    <property type="protein sequence ID" value="RKO98503.1"/>
    <property type="molecule type" value="Genomic_DNA"/>
</dbReference>
<evidence type="ECO:0000313" key="2">
    <source>
        <dbReference type="EMBL" id="RKO98503.1"/>
    </source>
</evidence>
<dbReference type="AlphaFoldDB" id="A0A4P9X114"/>
<feature type="compositionally biased region" description="Acidic residues" evidence="1">
    <location>
        <begin position="107"/>
        <end position="121"/>
    </location>
</feature>
<protein>
    <submittedName>
        <fullName evidence="2">Uncharacterized protein</fullName>
    </submittedName>
</protein>
<feature type="compositionally biased region" description="Basic and acidic residues" evidence="1">
    <location>
        <begin position="51"/>
        <end position="82"/>
    </location>
</feature>
<keyword evidence="3" id="KW-1185">Reference proteome</keyword>
<reference evidence="3" key="1">
    <citation type="journal article" date="2018" name="Nat. Microbiol.">
        <title>Leveraging single-cell genomics to expand the fungal tree of life.</title>
        <authorList>
            <person name="Ahrendt S.R."/>
            <person name="Quandt C.A."/>
            <person name="Ciobanu D."/>
            <person name="Clum A."/>
            <person name="Salamov A."/>
            <person name="Andreopoulos B."/>
            <person name="Cheng J.F."/>
            <person name="Woyke T."/>
            <person name="Pelin A."/>
            <person name="Henrissat B."/>
            <person name="Reynolds N.K."/>
            <person name="Benny G.L."/>
            <person name="Smith M.E."/>
            <person name="James T.Y."/>
            <person name="Grigoriev I.V."/>
        </authorList>
    </citation>
    <scope>NUCLEOTIDE SEQUENCE [LARGE SCALE GENOMIC DNA]</scope>
    <source>
        <strain evidence="3">ATCC 52028</strain>
    </source>
</reference>
<evidence type="ECO:0000313" key="3">
    <source>
        <dbReference type="Proteomes" id="UP000274922"/>
    </source>
</evidence>
<proteinExistence type="predicted"/>
<sequence>MGGCCSLLTTATAGAQDLYHRLVSPRGDASERQRLLGADADARGDGAGYGDLERGDGGDGGDGHGDGHGDRNADRYGHGYGDRGGHDAAYDALLTPDAHRAGSHGDDDPDDPDGLLDEDDAWPGLRGPYAGGEGGRGGRGLSPRARAQRRTRLLLSRIVQRTAEALIDTSATRLLERMPLGGDSEMQSMSMNMGMNLGMGLGDHGEDATAGTASGTSALEDPASHPYYKRVLTACDAQLTQIARQARERQVAPRAPAGSGPPSGPCVHEPRLWPLKHQIQFVIPVEDVDV</sequence>
<dbReference type="Proteomes" id="UP000274922">
    <property type="component" value="Unassembled WGS sequence"/>
</dbReference>
<feature type="region of interest" description="Disordered" evidence="1">
    <location>
        <begin position="97"/>
        <end position="148"/>
    </location>
</feature>